<sequence length="392" mass="45497">MRRIKLLPWTAILAVLFFLIACKKEDFHQRHWAFPLESQGSLKLEPSPATCGTCHPRQYGSWKATLHSRALGPGFLWQLPKLGKHSSENCFNCHASNPEVKQYWYERLGWEKAEASTWKTGIAEEGVQCFSCHFRKGEVYGPPRREGESHILQNQNISHGGFHSRKEFEESEFCKSCHQSPETGRKINGKKLMDVYGQWKTSKFAAQKVQCQNCHMPDRKHEWKGISDPEMVRRGINASLDFLPREEGGEFIAALKNEGVGHSFPTYSVPKVYLEMNANYKNGKSQRLKTATIGWMLDLELQNEIYDTRLSPGETSFLKVSLSKEELEKIQSIQFIVRVDPKEYYKRMFEDNWKARTTFTEEAKPWILPQLQKALQEANSAEYELLRLEWKR</sequence>
<dbReference type="SUPFAM" id="SSF48695">
    <property type="entry name" value="Multiheme cytochromes"/>
    <property type="match status" value="1"/>
</dbReference>
<dbReference type="PROSITE" id="PS51257">
    <property type="entry name" value="PROKAR_LIPOPROTEIN"/>
    <property type="match status" value="1"/>
</dbReference>
<dbReference type="Pfam" id="PF13435">
    <property type="entry name" value="Cytochrome_C554"/>
    <property type="match status" value="1"/>
</dbReference>
<evidence type="ECO:0000313" key="2">
    <source>
        <dbReference type="EMBL" id="TGK01702.1"/>
    </source>
</evidence>
<accession>A0A4R9FS86</accession>
<keyword evidence="3" id="KW-1185">Reference proteome</keyword>
<dbReference type="EMBL" id="RQEP01000016">
    <property type="protein sequence ID" value="TGK01702.1"/>
    <property type="molecule type" value="Genomic_DNA"/>
</dbReference>
<reference evidence="2" key="1">
    <citation type="journal article" date="2019" name="PLoS Negl. Trop. Dis.">
        <title>Revisiting the worldwide diversity of Leptospira species in the environment.</title>
        <authorList>
            <person name="Vincent A.T."/>
            <person name="Schiettekatte O."/>
            <person name="Bourhy P."/>
            <person name="Veyrier F.J."/>
            <person name="Picardeau M."/>
        </authorList>
    </citation>
    <scope>NUCLEOTIDE SEQUENCE [LARGE SCALE GENOMIC DNA]</scope>
    <source>
        <strain evidence="2">SSS9</strain>
    </source>
</reference>
<dbReference type="Proteomes" id="UP000297453">
    <property type="component" value="Unassembled WGS sequence"/>
</dbReference>
<name>A0A4R9FS86_9LEPT</name>
<gene>
    <name evidence="2" type="ORF">EHO59_11385</name>
</gene>
<dbReference type="Gene3D" id="1.10.1130.10">
    <property type="entry name" value="Flavocytochrome C3, Chain A"/>
    <property type="match status" value="1"/>
</dbReference>
<dbReference type="InterPro" id="IPR036280">
    <property type="entry name" value="Multihaem_cyt_sf"/>
</dbReference>
<dbReference type="InterPro" id="IPR023155">
    <property type="entry name" value="Cyt_c-552/4"/>
</dbReference>
<comment type="caution">
    <text evidence="2">The sequence shown here is derived from an EMBL/GenBank/DDBJ whole genome shotgun (WGS) entry which is preliminary data.</text>
</comment>
<evidence type="ECO:0000313" key="3">
    <source>
        <dbReference type="Proteomes" id="UP000297453"/>
    </source>
</evidence>
<dbReference type="OrthoDB" id="9814800at2"/>
<feature type="domain" description="Cytochrome c-552/4" evidence="1">
    <location>
        <begin position="50"/>
        <end position="133"/>
    </location>
</feature>
<protein>
    <submittedName>
        <fullName evidence="2">Cytochrome C554 and C-prime</fullName>
    </submittedName>
</protein>
<dbReference type="RefSeq" id="WP_135588069.1">
    <property type="nucleotide sequence ID" value="NZ_RQEP01000016.1"/>
</dbReference>
<dbReference type="AlphaFoldDB" id="A0A4R9FS86"/>
<organism evidence="2 3">
    <name type="scientific">Leptospira semungkisensis</name>
    <dbReference type="NCBI Taxonomy" id="2484985"/>
    <lineage>
        <taxon>Bacteria</taxon>
        <taxon>Pseudomonadati</taxon>
        <taxon>Spirochaetota</taxon>
        <taxon>Spirochaetia</taxon>
        <taxon>Leptospirales</taxon>
        <taxon>Leptospiraceae</taxon>
        <taxon>Leptospira</taxon>
    </lineage>
</organism>
<evidence type="ECO:0000259" key="1">
    <source>
        <dbReference type="Pfam" id="PF13435"/>
    </source>
</evidence>
<proteinExistence type="predicted"/>